<gene>
    <name evidence="2" type="ORF">FZC83_02465</name>
</gene>
<accession>A0A5D4RYP1</accession>
<evidence type="ECO:0000313" key="3">
    <source>
        <dbReference type="Proteomes" id="UP000322997"/>
    </source>
</evidence>
<sequence length="108" mass="11804">MNELTNVITQGVAEVVVVLIGSLLSYVLFKVKSYFHTLKKKDELGIIDIITDLATDYAEAELKGKPGLEKRDFAVKKALEMLAAKGIKLSEAEVIAGIENGVKKLNNK</sequence>
<keyword evidence="1" id="KW-0812">Transmembrane</keyword>
<dbReference type="Pfam" id="PF09682">
    <property type="entry name" value="Phage_holin_6_1"/>
    <property type="match status" value="1"/>
</dbReference>
<dbReference type="NCBIfam" id="TIGR01673">
    <property type="entry name" value="holin_LLH"/>
    <property type="match status" value="1"/>
</dbReference>
<comment type="caution">
    <text evidence="2">The sequence shown here is derived from an EMBL/GenBank/DDBJ whole genome shotgun (WGS) entry which is preliminary data.</text>
</comment>
<organism evidence="2 3">
    <name type="scientific">Rossellomorea marisflavi</name>
    <dbReference type="NCBI Taxonomy" id="189381"/>
    <lineage>
        <taxon>Bacteria</taxon>
        <taxon>Bacillati</taxon>
        <taxon>Bacillota</taxon>
        <taxon>Bacilli</taxon>
        <taxon>Bacillales</taxon>
        <taxon>Bacillaceae</taxon>
        <taxon>Rossellomorea</taxon>
    </lineage>
</organism>
<dbReference type="InterPro" id="IPR010026">
    <property type="entry name" value="Phage_holin_LL-H"/>
</dbReference>
<name>A0A5D4RYP1_9BACI</name>
<protein>
    <submittedName>
        <fullName evidence="2">Phage holin</fullName>
    </submittedName>
</protein>
<dbReference type="Proteomes" id="UP000322997">
    <property type="component" value="Unassembled WGS sequence"/>
</dbReference>
<keyword evidence="1" id="KW-0472">Membrane</keyword>
<reference evidence="2 3" key="1">
    <citation type="submission" date="2019-08" db="EMBL/GenBank/DDBJ databases">
        <title>Bacillus genomes from the desert of Cuatro Cienegas, Coahuila.</title>
        <authorList>
            <person name="Olmedo-Alvarez G."/>
        </authorList>
    </citation>
    <scope>NUCLEOTIDE SEQUENCE [LARGE SCALE GENOMIC DNA]</scope>
    <source>
        <strain evidence="2 3">CH108_3D</strain>
    </source>
</reference>
<dbReference type="RefSeq" id="WP_148984490.1">
    <property type="nucleotide sequence ID" value="NZ_JBNILK010000001.1"/>
</dbReference>
<dbReference type="EMBL" id="VTEQ01000001">
    <property type="protein sequence ID" value="TYS56457.1"/>
    <property type="molecule type" value="Genomic_DNA"/>
</dbReference>
<feature type="transmembrane region" description="Helical" evidence="1">
    <location>
        <begin position="12"/>
        <end position="31"/>
    </location>
</feature>
<keyword evidence="1" id="KW-1133">Transmembrane helix</keyword>
<dbReference type="AlphaFoldDB" id="A0A5D4RYP1"/>
<proteinExistence type="predicted"/>
<evidence type="ECO:0000256" key="1">
    <source>
        <dbReference type="SAM" id="Phobius"/>
    </source>
</evidence>
<evidence type="ECO:0000313" key="2">
    <source>
        <dbReference type="EMBL" id="TYS56457.1"/>
    </source>
</evidence>